<dbReference type="Proteomes" id="UP001165367">
    <property type="component" value="Unassembled WGS sequence"/>
</dbReference>
<evidence type="ECO:0000256" key="3">
    <source>
        <dbReference type="ARBA" id="ARBA00022989"/>
    </source>
</evidence>
<evidence type="ECO:0000256" key="4">
    <source>
        <dbReference type="ARBA" id="ARBA00023136"/>
    </source>
</evidence>
<protein>
    <submittedName>
        <fullName evidence="7">ABC transporter permease</fullName>
    </submittedName>
</protein>
<comment type="subcellular location">
    <subcellularLocation>
        <location evidence="1">Membrane</location>
        <topology evidence="1">Multi-pass membrane protein</topology>
    </subcellularLocation>
</comment>
<dbReference type="PANTHER" id="PTHR43027:SF1">
    <property type="entry name" value="DOXORUBICIN RESISTANCE ABC TRANSPORTER PERMEASE PROTEIN DRRC-RELATED"/>
    <property type="match status" value="1"/>
</dbReference>
<feature type="transmembrane region" description="Helical" evidence="5">
    <location>
        <begin position="256"/>
        <end position="277"/>
    </location>
</feature>
<evidence type="ECO:0000313" key="8">
    <source>
        <dbReference type="Proteomes" id="UP001165367"/>
    </source>
</evidence>
<feature type="transmembrane region" description="Helical" evidence="5">
    <location>
        <begin position="21"/>
        <end position="46"/>
    </location>
</feature>
<feature type="transmembrane region" description="Helical" evidence="5">
    <location>
        <begin position="348"/>
        <end position="366"/>
    </location>
</feature>
<organism evidence="7 8">
    <name type="scientific">Terrimonas ginsenosidimutans</name>
    <dbReference type="NCBI Taxonomy" id="2908004"/>
    <lineage>
        <taxon>Bacteria</taxon>
        <taxon>Pseudomonadati</taxon>
        <taxon>Bacteroidota</taxon>
        <taxon>Chitinophagia</taxon>
        <taxon>Chitinophagales</taxon>
        <taxon>Chitinophagaceae</taxon>
        <taxon>Terrimonas</taxon>
    </lineage>
</organism>
<proteinExistence type="predicted"/>
<feature type="transmembrane region" description="Helical" evidence="5">
    <location>
        <begin position="174"/>
        <end position="197"/>
    </location>
</feature>
<evidence type="ECO:0000259" key="6">
    <source>
        <dbReference type="PROSITE" id="PS51012"/>
    </source>
</evidence>
<keyword evidence="8" id="KW-1185">Reference proteome</keyword>
<feature type="domain" description="ABC transmembrane type-2" evidence="6">
    <location>
        <begin position="126"/>
        <end position="369"/>
    </location>
</feature>
<dbReference type="Pfam" id="PF12698">
    <property type="entry name" value="ABC2_membrane_3"/>
    <property type="match status" value="1"/>
</dbReference>
<dbReference type="InterPro" id="IPR047817">
    <property type="entry name" value="ABC2_TM_bact-type"/>
</dbReference>
<dbReference type="InterPro" id="IPR013525">
    <property type="entry name" value="ABC2_TM"/>
</dbReference>
<keyword evidence="3 5" id="KW-1133">Transmembrane helix</keyword>
<dbReference type="PROSITE" id="PS51012">
    <property type="entry name" value="ABC_TM2"/>
    <property type="match status" value="1"/>
</dbReference>
<evidence type="ECO:0000256" key="5">
    <source>
        <dbReference type="SAM" id="Phobius"/>
    </source>
</evidence>
<reference evidence="7" key="1">
    <citation type="submission" date="2022-01" db="EMBL/GenBank/DDBJ databases">
        <authorList>
            <person name="Jo J.-H."/>
            <person name="Im W.-T."/>
        </authorList>
    </citation>
    <scope>NUCLEOTIDE SEQUENCE</scope>
    <source>
        <strain evidence="7">NA20</strain>
    </source>
</reference>
<gene>
    <name evidence="7" type="ORF">LZZ85_28210</name>
</gene>
<name>A0ABS9L182_9BACT</name>
<keyword evidence="4 5" id="KW-0472">Membrane</keyword>
<dbReference type="InterPro" id="IPR052902">
    <property type="entry name" value="ABC-2_transporter"/>
</dbReference>
<dbReference type="EMBL" id="JAKLTR010000046">
    <property type="protein sequence ID" value="MCG2618212.1"/>
    <property type="molecule type" value="Genomic_DNA"/>
</dbReference>
<accession>A0ABS9L182</accession>
<comment type="caution">
    <text evidence="7">The sequence shown here is derived from an EMBL/GenBank/DDBJ whole genome shotgun (WGS) entry which is preliminary data.</text>
</comment>
<dbReference type="PANTHER" id="PTHR43027">
    <property type="entry name" value="DOXORUBICIN RESISTANCE ABC TRANSPORTER PERMEASE PROTEIN DRRC-RELATED"/>
    <property type="match status" value="1"/>
</dbReference>
<evidence type="ECO:0000256" key="1">
    <source>
        <dbReference type="ARBA" id="ARBA00004141"/>
    </source>
</evidence>
<feature type="transmembrane region" description="Helical" evidence="5">
    <location>
        <begin position="218"/>
        <end position="244"/>
    </location>
</feature>
<keyword evidence="2 5" id="KW-0812">Transmembrane</keyword>
<evidence type="ECO:0000313" key="7">
    <source>
        <dbReference type="EMBL" id="MCG2618212.1"/>
    </source>
</evidence>
<sequence>MPQKYSQAKALWAITRASFKAIFAHPTSVVFSLLFPIIFILIFGAFGKDGAPTFKIAFAPGSDSTNDYYKDLRFNPTLKVARYTDQGQMNADLEKGALTAVINIRQVNDSLRGAKLVVETRSTSAAGVSFFQLKNILDYHRLSVEKKMSSDKNEYVHLAQPVISEGKKYRQIDFVLPGQLGFSILFATLFGVSFTFFTLREQLVLKRFYASPVNRLNILIGIGVSRLFFQLINVVVLILFGHFFLNFTLQHGAVTFIEMVLMSVYMLFLLMGVGLIFSSIAKTDTAIPLLINLFGFPQMLLSGTFFPTSVFPAWMQTICSLLPLTQFNNAVRKISFEGLHIWDCWKEIGILGIWIIVIYAIVVKVIKWQ</sequence>
<evidence type="ECO:0000256" key="2">
    <source>
        <dbReference type="ARBA" id="ARBA00022692"/>
    </source>
</evidence>
<feature type="transmembrane region" description="Helical" evidence="5">
    <location>
        <begin position="289"/>
        <end position="314"/>
    </location>
</feature>
<dbReference type="RefSeq" id="WP_237877497.1">
    <property type="nucleotide sequence ID" value="NZ_JAKLTR010000046.1"/>
</dbReference>